<evidence type="ECO:0000313" key="3">
    <source>
        <dbReference type="Proteomes" id="UP001368500"/>
    </source>
</evidence>
<dbReference type="SUPFAM" id="SSF53223">
    <property type="entry name" value="Aminoacid dehydrogenase-like, N-terminal domain"/>
    <property type="match status" value="1"/>
</dbReference>
<dbReference type="InterPro" id="IPR022893">
    <property type="entry name" value="Shikimate_DH_fam"/>
</dbReference>
<reference evidence="2 3" key="1">
    <citation type="submission" date="2024-04" db="EMBL/GenBank/DDBJ databases">
        <title>Novel species of the genus Ideonella isolated from streams.</title>
        <authorList>
            <person name="Lu H."/>
        </authorList>
    </citation>
    <scope>NUCLEOTIDE SEQUENCE [LARGE SCALE GENOMIC DNA]</scope>
    <source>
        <strain evidence="2 3">BYS139W</strain>
    </source>
</reference>
<dbReference type="Proteomes" id="UP001368500">
    <property type="component" value="Unassembled WGS sequence"/>
</dbReference>
<keyword evidence="1" id="KW-0560">Oxidoreductase</keyword>
<dbReference type="EMBL" id="JBBUTF010000031">
    <property type="protein sequence ID" value="MEK8028829.1"/>
    <property type="molecule type" value="Genomic_DNA"/>
</dbReference>
<name>A0ABU9BIB7_9BURK</name>
<organism evidence="2 3">
    <name type="scientific">Pseudaquabacterium rugosum</name>
    <dbReference type="NCBI Taxonomy" id="2984194"/>
    <lineage>
        <taxon>Bacteria</taxon>
        <taxon>Pseudomonadati</taxon>
        <taxon>Pseudomonadota</taxon>
        <taxon>Betaproteobacteria</taxon>
        <taxon>Burkholderiales</taxon>
        <taxon>Sphaerotilaceae</taxon>
        <taxon>Pseudaquabacterium</taxon>
    </lineage>
</organism>
<dbReference type="Gene3D" id="3.40.50.10860">
    <property type="entry name" value="Leucine Dehydrogenase, chain A, domain 1"/>
    <property type="match status" value="1"/>
</dbReference>
<evidence type="ECO:0000256" key="1">
    <source>
        <dbReference type="ARBA" id="ARBA00023002"/>
    </source>
</evidence>
<dbReference type="PANTHER" id="PTHR21089:SF1">
    <property type="entry name" value="BIFUNCTIONAL 3-DEHYDROQUINATE DEHYDRATASE_SHIKIMATE DEHYDROGENASE, CHLOROPLASTIC"/>
    <property type="match status" value="1"/>
</dbReference>
<protein>
    <submittedName>
        <fullName evidence="2">Shikimate dehydrogenase</fullName>
    </submittedName>
</protein>
<accession>A0ABU9BIB7</accession>
<evidence type="ECO:0000313" key="2">
    <source>
        <dbReference type="EMBL" id="MEK8028829.1"/>
    </source>
</evidence>
<dbReference type="RefSeq" id="WP_341376616.1">
    <property type="nucleotide sequence ID" value="NZ_JBBUTF010000031.1"/>
</dbReference>
<dbReference type="Gene3D" id="3.40.50.720">
    <property type="entry name" value="NAD(P)-binding Rossmann-like Domain"/>
    <property type="match status" value="1"/>
</dbReference>
<dbReference type="PANTHER" id="PTHR21089">
    <property type="entry name" value="SHIKIMATE DEHYDROGENASE"/>
    <property type="match status" value="1"/>
</dbReference>
<dbReference type="InterPro" id="IPR046346">
    <property type="entry name" value="Aminoacid_DH-like_N_sf"/>
</dbReference>
<sequence length="314" mass="32999">MPIALRSTAAATAHHPITGRTRVFMVVGDPVVQVQAPQIFNRVFQRHGVDAVLVPVQVAVADLPAFARAVLRAGEACGDGLDGRADARSAGPLGAPVGGLWLTIPHKTTLVPQLAGMDAAARLAQSVNAVRRAADGGLHGGLFDGSGLVGALHHFGIDTRGARVLLVGTGGAGAAIAAALRAEPLAELALHDLGCRAADLARRLDDPRVRTPGTADPAGFDLVIHATPLGLRADDPLPFDVARLSPHARVVDILMKREPTPLLRACARRGITAHPGFEMLVHQVPDYLRFFGLDEVAAAVRDDLQDVREHLLRC</sequence>
<gene>
    <name evidence="2" type="ORF">AACH11_22950</name>
</gene>
<dbReference type="InterPro" id="IPR036291">
    <property type="entry name" value="NAD(P)-bd_dom_sf"/>
</dbReference>
<proteinExistence type="predicted"/>
<keyword evidence="3" id="KW-1185">Reference proteome</keyword>
<comment type="caution">
    <text evidence="2">The sequence shown here is derived from an EMBL/GenBank/DDBJ whole genome shotgun (WGS) entry which is preliminary data.</text>
</comment>
<dbReference type="SUPFAM" id="SSF51735">
    <property type="entry name" value="NAD(P)-binding Rossmann-fold domains"/>
    <property type="match status" value="1"/>
</dbReference>